<feature type="compositionally biased region" description="Polar residues" evidence="1">
    <location>
        <begin position="1"/>
        <end position="13"/>
    </location>
</feature>
<comment type="caution">
    <text evidence="2">The sequence shown here is derived from an EMBL/GenBank/DDBJ whole genome shotgun (WGS) entry which is preliminary data.</text>
</comment>
<proteinExistence type="predicted"/>
<evidence type="ECO:0000313" key="3">
    <source>
        <dbReference type="Proteomes" id="UP000269945"/>
    </source>
</evidence>
<dbReference type="EMBL" id="CYRY02046553">
    <property type="protein sequence ID" value="VCX42305.1"/>
    <property type="molecule type" value="Genomic_DNA"/>
</dbReference>
<keyword evidence="3" id="KW-1185">Reference proteome</keyword>
<accession>A0A9X9MCN9</accession>
<name>A0A9X9MCN9_GULGU</name>
<reference evidence="2 3" key="1">
    <citation type="submission" date="2018-10" db="EMBL/GenBank/DDBJ databases">
        <authorList>
            <person name="Ekblom R."/>
            <person name="Jareborg N."/>
        </authorList>
    </citation>
    <scope>NUCLEOTIDE SEQUENCE [LARGE SCALE GENOMIC DNA]</scope>
    <source>
        <tissue evidence="2">Muscle</tissue>
    </source>
</reference>
<organism evidence="2 3">
    <name type="scientific">Gulo gulo</name>
    <name type="common">Wolverine</name>
    <name type="synonym">Gluton</name>
    <dbReference type="NCBI Taxonomy" id="48420"/>
    <lineage>
        <taxon>Eukaryota</taxon>
        <taxon>Metazoa</taxon>
        <taxon>Chordata</taxon>
        <taxon>Craniata</taxon>
        <taxon>Vertebrata</taxon>
        <taxon>Euteleostomi</taxon>
        <taxon>Mammalia</taxon>
        <taxon>Eutheria</taxon>
        <taxon>Laurasiatheria</taxon>
        <taxon>Carnivora</taxon>
        <taxon>Caniformia</taxon>
        <taxon>Musteloidea</taxon>
        <taxon>Mustelidae</taxon>
        <taxon>Guloninae</taxon>
        <taxon>Gulo</taxon>
    </lineage>
</organism>
<evidence type="ECO:0000313" key="2">
    <source>
        <dbReference type="EMBL" id="VCX42305.1"/>
    </source>
</evidence>
<dbReference type="Proteomes" id="UP000269945">
    <property type="component" value="Unassembled WGS sequence"/>
</dbReference>
<gene>
    <name evidence="2" type="ORF">BN2614_LOCUS1</name>
</gene>
<feature type="region of interest" description="Disordered" evidence="1">
    <location>
        <begin position="1"/>
        <end position="23"/>
    </location>
</feature>
<evidence type="ECO:0000256" key="1">
    <source>
        <dbReference type="SAM" id="MobiDB-lite"/>
    </source>
</evidence>
<sequence>MQGRSQLQELSRQITREKKGSCNPHSKCLPLSIQTLVQSEDPGKLICLKHLPLRKIISRTSKTV</sequence>
<protein>
    <submittedName>
        <fullName evidence="2">Uncharacterized protein</fullName>
    </submittedName>
</protein>
<dbReference type="AlphaFoldDB" id="A0A9X9MCN9"/>